<dbReference type="GO" id="GO:0032993">
    <property type="term" value="C:protein-DNA complex"/>
    <property type="evidence" value="ECO:0007669"/>
    <property type="project" value="TreeGrafter"/>
</dbReference>
<evidence type="ECO:0000256" key="2">
    <source>
        <dbReference type="ARBA" id="ARBA00023012"/>
    </source>
</evidence>
<dbReference type="GO" id="GO:0006355">
    <property type="term" value="P:regulation of DNA-templated transcription"/>
    <property type="evidence" value="ECO:0007669"/>
    <property type="project" value="TreeGrafter"/>
</dbReference>
<comment type="caution">
    <text evidence="6">The sequence shown here is derived from an EMBL/GenBank/DDBJ whole genome shotgun (WGS) entry which is preliminary data.</text>
</comment>
<keyword evidence="1 4" id="KW-0597">Phosphoprotein</keyword>
<dbReference type="PANTHER" id="PTHR48111:SF40">
    <property type="entry name" value="PHOSPHATE REGULON TRANSCRIPTIONAL REGULATORY PROTEIN PHOB"/>
    <property type="match status" value="1"/>
</dbReference>
<feature type="domain" description="Response regulatory" evidence="5">
    <location>
        <begin position="5"/>
        <end position="115"/>
    </location>
</feature>
<dbReference type="AlphaFoldDB" id="A0A1Y2JXT3"/>
<evidence type="ECO:0000313" key="6">
    <source>
        <dbReference type="EMBL" id="OSJ36951.1"/>
    </source>
</evidence>
<dbReference type="Gene3D" id="3.40.50.2300">
    <property type="match status" value="1"/>
</dbReference>
<dbReference type="PANTHER" id="PTHR48111">
    <property type="entry name" value="REGULATOR OF RPOS"/>
    <property type="match status" value="1"/>
</dbReference>
<dbReference type="InterPro" id="IPR001789">
    <property type="entry name" value="Sig_transdc_resp-reg_receiver"/>
</dbReference>
<dbReference type="InterPro" id="IPR011006">
    <property type="entry name" value="CheY-like_superfamily"/>
</dbReference>
<dbReference type="Pfam" id="PF00072">
    <property type="entry name" value="Response_reg"/>
    <property type="match status" value="1"/>
</dbReference>
<evidence type="ECO:0000256" key="1">
    <source>
        <dbReference type="ARBA" id="ARBA00022553"/>
    </source>
</evidence>
<organism evidence="6 7">
    <name type="scientific">Bradyrhizobium japonicum</name>
    <dbReference type="NCBI Taxonomy" id="375"/>
    <lineage>
        <taxon>Bacteria</taxon>
        <taxon>Pseudomonadati</taxon>
        <taxon>Pseudomonadota</taxon>
        <taxon>Alphaproteobacteria</taxon>
        <taxon>Hyphomicrobiales</taxon>
        <taxon>Nitrobacteraceae</taxon>
        <taxon>Bradyrhizobium</taxon>
    </lineage>
</organism>
<reference evidence="6 7" key="1">
    <citation type="submission" date="2017-03" db="EMBL/GenBank/DDBJ databases">
        <title>Whole genome sequences of fourteen strains of Bradyrhizobium canariense and one strain of Bradyrhizobium japonicum isolated from Lupinus (Papilionoideae: Genisteae) species in Algeria.</title>
        <authorList>
            <person name="Crovadore J."/>
            <person name="Chekireb D."/>
            <person name="Brachmann A."/>
            <person name="Chablais R."/>
            <person name="Cochard B."/>
            <person name="Lefort F."/>
        </authorList>
    </citation>
    <scope>NUCLEOTIDE SEQUENCE [LARGE SCALE GENOMIC DNA]</scope>
    <source>
        <strain evidence="6 7">UBMA197</strain>
    </source>
</reference>
<evidence type="ECO:0000259" key="5">
    <source>
        <dbReference type="PROSITE" id="PS50110"/>
    </source>
</evidence>
<keyword evidence="3" id="KW-0238">DNA-binding</keyword>
<name>A0A1Y2JXT3_BRAJP</name>
<dbReference type="SUPFAM" id="SSF52172">
    <property type="entry name" value="CheY-like"/>
    <property type="match status" value="1"/>
</dbReference>
<gene>
    <name evidence="6" type="ORF">BSZ19_01705</name>
</gene>
<dbReference type="RefSeq" id="WP_085398270.1">
    <property type="nucleotide sequence ID" value="NZ_NAFL01000158.1"/>
</dbReference>
<protein>
    <recommendedName>
        <fullName evidence="5">Response regulatory domain-containing protein</fullName>
    </recommendedName>
</protein>
<dbReference type="GO" id="GO:0005829">
    <property type="term" value="C:cytosol"/>
    <property type="evidence" value="ECO:0007669"/>
    <property type="project" value="TreeGrafter"/>
</dbReference>
<feature type="modified residue" description="4-aspartylphosphate" evidence="4">
    <location>
        <position position="55"/>
    </location>
</feature>
<dbReference type="PROSITE" id="PS50110">
    <property type="entry name" value="RESPONSE_REGULATORY"/>
    <property type="match status" value="1"/>
</dbReference>
<evidence type="ECO:0000256" key="3">
    <source>
        <dbReference type="ARBA" id="ARBA00023125"/>
    </source>
</evidence>
<evidence type="ECO:0000256" key="4">
    <source>
        <dbReference type="PROSITE-ProRule" id="PRU00169"/>
    </source>
</evidence>
<dbReference type="Proteomes" id="UP000193335">
    <property type="component" value="Unassembled WGS sequence"/>
</dbReference>
<dbReference type="SMART" id="SM00448">
    <property type="entry name" value="REC"/>
    <property type="match status" value="1"/>
</dbReference>
<dbReference type="InterPro" id="IPR039420">
    <property type="entry name" value="WalR-like"/>
</dbReference>
<keyword evidence="2" id="KW-0902">Two-component regulatory system</keyword>
<dbReference type="GO" id="GO:0000156">
    <property type="term" value="F:phosphorelay response regulator activity"/>
    <property type="evidence" value="ECO:0007669"/>
    <property type="project" value="TreeGrafter"/>
</dbReference>
<dbReference type="GO" id="GO:0000976">
    <property type="term" value="F:transcription cis-regulatory region binding"/>
    <property type="evidence" value="ECO:0007669"/>
    <property type="project" value="TreeGrafter"/>
</dbReference>
<sequence>MNGVSILLVEDEALIRMMLVGMIEELGHSVVAEAGNCGEGQSLAKSAAYDLAILDINLQGTNCGPIAKTVVDRGLPLLFLSGYGSAGVPAGYEGVRVVNKPCTIEFLKLAIERCLAEHSTQQSSDEVTKTS</sequence>
<dbReference type="EMBL" id="NAFL01000158">
    <property type="protein sequence ID" value="OSJ36951.1"/>
    <property type="molecule type" value="Genomic_DNA"/>
</dbReference>
<proteinExistence type="predicted"/>
<accession>A0A1Y2JXT3</accession>
<evidence type="ECO:0000313" key="7">
    <source>
        <dbReference type="Proteomes" id="UP000193335"/>
    </source>
</evidence>